<dbReference type="Proteomes" id="UP001499909">
    <property type="component" value="Unassembled WGS sequence"/>
</dbReference>
<protein>
    <recommendedName>
        <fullName evidence="3">TonB-dependent receptor</fullName>
    </recommendedName>
</protein>
<evidence type="ECO:0008006" key="3">
    <source>
        <dbReference type="Google" id="ProtNLM"/>
    </source>
</evidence>
<dbReference type="RefSeq" id="WP_345114216.1">
    <property type="nucleotide sequence ID" value="NZ_BAABDH010000040.1"/>
</dbReference>
<sequence length="153" mass="17614">MAAQPPSATSSTTRTASSTNWKLGSRDRLYLSACTGYDKFYARTKDADSADYSKVDSGRGWGNLASALRWNHVVHDQLFMNIHFTYTKYQFNIGITQEDHRRDETQRSSLRYLSNIRDLSLKTDLDYVPNPDRYIRFGGQYILHSCRPGVLQF</sequence>
<reference evidence="2" key="1">
    <citation type="journal article" date="2019" name="Int. J. Syst. Evol. Microbiol.">
        <title>The Global Catalogue of Microorganisms (GCM) 10K type strain sequencing project: providing services to taxonomists for standard genome sequencing and annotation.</title>
        <authorList>
            <consortium name="The Broad Institute Genomics Platform"/>
            <consortium name="The Broad Institute Genome Sequencing Center for Infectious Disease"/>
            <person name="Wu L."/>
            <person name="Ma J."/>
        </authorList>
    </citation>
    <scope>NUCLEOTIDE SEQUENCE [LARGE SCALE GENOMIC DNA]</scope>
    <source>
        <strain evidence="2">JCM 17214</strain>
    </source>
</reference>
<gene>
    <name evidence="1" type="ORF">GCM10022406_24780</name>
</gene>
<accession>A0ABP7N8G6</accession>
<dbReference type="EMBL" id="BAABDH010000040">
    <property type="protein sequence ID" value="GAA3939729.1"/>
    <property type="molecule type" value="Genomic_DNA"/>
</dbReference>
<keyword evidence="2" id="KW-1185">Reference proteome</keyword>
<evidence type="ECO:0000313" key="2">
    <source>
        <dbReference type="Proteomes" id="UP001499909"/>
    </source>
</evidence>
<comment type="caution">
    <text evidence="1">The sequence shown here is derived from an EMBL/GenBank/DDBJ whole genome shotgun (WGS) entry which is preliminary data.</text>
</comment>
<organism evidence="1 2">
    <name type="scientific">Hymenobacter algoricola</name>
    <dbReference type="NCBI Taxonomy" id="486267"/>
    <lineage>
        <taxon>Bacteria</taxon>
        <taxon>Pseudomonadati</taxon>
        <taxon>Bacteroidota</taxon>
        <taxon>Cytophagia</taxon>
        <taxon>Cytophagales</taxon>
        <taxon>Hymenobacteraceae</taxon>
        <taxon>Hymenobacter</taxon>
    </lineage>
</organism>
<name>A0ABP7N8G6_9BACT</name>
<proteinExistence type="predicted"/>
<evidence type="ECO:0000313" key="1">
    <source>
        <dbReference type="EMBL" id="GAA3939729.1"/>
    </source>
</evidence>